<gene>
    <name evidence="1" type="ORF">H103_08986</name>
</gene>
<proteinExistence type="predicted"/>
<dbReference type="EMBL" id="KK207950">
    <property type="protein sequence ID" value="EZF47204.1"/>
    <property type="molecule type" value="Genomic_DNA"/>
</dbReference>
<dbReference type="AlphaFoldDB" id="A0A022VMR5"/>
<dbReference type="HOGENOM" id="CLU_973106_0_0_1"/>
<protein>
    <submittedName>
        <fullName evidence="1">Uncharacterized protein</fullName>
    </submittedName>
</protein>
<organism evidence="1">
    <name type="scientific">Trichophyton rubrum CBS 288.86</name>
    <dbReference type="NCBI Taxonomy" id="1215330"/>
    <lineage>
        <taxon>Eukaryota</taxon>
        <taxon>Fungi</taxon>
        <taxon>Dikarya</taxon>
        <taxon>Ascomycota</taxon>
        <taxon>Pezizomycotina</taxon>
        <taxon>Eurotiomycetes</taxon>
        <taxon>Eurotiomycetidae</taxon>
        <taxon>Onygenales</taxon>
        <taxon>Arthrodermataceae</taxon>
        <taxon>Trichophyton</taxon>
    </lineage>
</organism>
<dbReference type="Proteomes" id="UP000023758">
    <property type="component" value="Unassembled WGS sequence"/>
</dbReference>
<dbReference type="OrthoDB" id="4167595at2759"/>
<name>A0A022VMR5_TRIRU</name>
<accession>A0A022VMR5</accession>
<evidence type="ECO:0000313" key="1">
    <source>
        <dbReference type="EMBL" id="EZF47204.1"/>
    </source>
</evidence>
<reference evidence="1" key="1">
    <citation type="submission" date="2014-02" db="EMBL/GenBank/DDBJ databases">
        <title>The Genome Sequence of Trichophyton rubrum (morphotype fischeri) CBS 288.86.</title>
        <authorList>
            <consortium name="The Broad Institute Genomics Platform"/>
            <person name="Cuomo C.A."/>
            <person name="White T.C."/>
            <person name="Graser Y."/>
            <person name="Martinez-Rossi N."/>
            <person name="Heitman J."/>
            <person name="Young S.K."/>
            <person name="Zeng Q."/>
            <person name="Gargeya S."/>
            <person name="Abouelleil A."/>
            <person name="Alvarado L."/>
            <person name="Chapman S.B."/>
            <person name="Gainer-Dewar J."/>
            <person name="Goldberg J."/>
            <person name="Griggs A."/>
            <person name="Gujja S."/>
            <person name="Hansen M."/>
            <person name="Howarth C."/>
            <person name="Imamovic A."/>
            <person name="Larimer J."/>
            <person name="Martinez D."/>
            <person name="Murphy C."/>
            <person name="Pearson M.D."/>
            <person name="Persinoti G."/>
            <person name="Poon T."/>
            <person name="Priest M."/>
            <person name="Roberts A.D."/>
            <person name="Saif S."/>
            <person name="Shea T.D."/>
            <person name="Sykes S.N."/>
            <person name="Wortman J."/>
            <person name="Nusbaum C."/>
            <person name="Birren B."/>
        </authorList>
    </citation>
    <scope>NUCLEOTIDE SEQUENCE [LARGE SCALE GENOMIC DNA]</scope>
    <source>
        <strain evidence="1">CBS 288.86</strain>
    </source>
</reference>
<sequence length="285" mass="33076">MSLHYEKTWENSCFTSFTMLEYILNNLNIELDTFITGNVSISREQMRVVLENTPEIDLRPLWKGGTGRCTSFSIHVASRMKDDDPSTIFHFVELEEHHRACFTSTGIIIDSSARKLLQTKNENPVSGNSGSWKLDASSNTLFFKSSKTKGFIPFKPLSGYIEAIHHCILQLCDESTFLCLFRMKHHGRNKFNGRIIWQPSRRRLSWSEFRHNETTKKDQFYELSVDFSNPSGDEEAFNIYWSNFEEFCKKGDRAVQYEAIQPFLLNIWAASLKQFGYGNCLEGWI</sequence>